<name>B4JL22_DROGR</name>
<protein>
    <submittedName>
        <fullName evidence="1">GH12773</fullName>
    </submittedName>
</protein>
<organism evidence="2">
    <name type="scientific">Drosophila grimshawi</name>
    <name type="common">Hawaiian fruit fly</name>
    <name type="synonym">Idiomyia grimshawi</name>
    <dbReference type="NCBI Taxonomy" id="7222"/>
    <lineage>
        <taxon>Eukaryota</taxon>
        <taxon>Metazoa</taxon>
        <taxon>Ecdysozoa</taxon>
        <taxon>Arthropoda</taxon>
        <taxon>Hexapoda</taxon>
        <taxon>Insecta</taxon>
        <taxon>Pterygota</taxon>
        <taxon>Neoptera</taxon>
        <taxon>Endopterygota</taxon>
        <taxon>Diptera</taxon>
        <taxon>Brachycera</taxon>
        <taxon>Muscomorpha</taxon>
        <taxon>Ephydroidea</taxon>
        <taxon>Drosophilidae</taxon>
        <taxon>Drosophila</taxon>
        <taxon>Hawaiian Drosophila</taxon>
    </lineage>
</organism>
<dbReference type="AlphaFoldDB" id="B4JL22"/>
<sequence length="76" mass="8377">MCAVGTVTPPSPSHPPPPSVLLATCAWHIEFGIRHGSLLIVIINAYQKDETYQKECSNWLSYPNFSCAPEHAHMAN</sequence>
<dbReference type="InParanoid" id="B4JL22"/>
<evidence type="ECO:0000313" key="1">
    <source>
        <dbReference type="EMBL" id="EDW00275.1"/>
    </source>
</evidence>
<dbReference type="Proteomes" id="UP000001070">
    <property type="component" value="Unassembled WGS sequence"/>
</dbReference>
<dbReference type="EMBL" id="CH916370">
    <property type="protein sequence ID" value="EDW00275.1"/>
    <property type="molecule type" value="Genomic_DNA"/>
</dbReference>
<dbReference type="HOGENOM" id="CLU_2657060_0_0_1"/>
<evidence type="ECO:0000313" key="2">
    <source>
        <dbReference type="Proteomes" id="UP000001070"/>
    </source>
</evidence>
<proteinExistence type="predicted"/>
<accession>B4JL22</accession>
<gene>
    <name evidence="1" type="primary">Dgri\GH12773</name>
    <name evidence="1" type="ORF">Dgri_GH12773</name>
</gene>
<keyword evidence="2" id="KW-1185">Reference proteome</keyword>
<reference evidence="1 2" key="1">
    <citation type="journal article" date="2007" name="Nature">
        <title>Evolution of genes and genomes on the Drosophila phylogeny.</title>
        <authorList>
            <consortium name="Drosophila 12 Genomes Consortium"/>
            <person name="Clark A.G."/>
            <person name="Eisen M.B."/>
            <person name="Smith D.R."/>
            <person name="Bergman C.M."/>
            <person name="Oliver B."/>
            <person name="Markow T.A."/>
            <person name="Kaufman T.C."/>
            <person name="Kellis M."/>
            <person name="Gelbart W."/>
            <person name="Iyer V.N."/>
            <person name="Pollard D.A."/>
            <person name="Sackton T.B."/>
            <person name="Larracuente A.M."/>
            <person name="Singh N.D."/>
            <person name="Abad J.P."/>
            <person name="Abt D.N."/>
            <person name="Adryan B."/>
            <person name="Aguade M."/>
            <person name="Akashi H."/>
            <person name="Anderson W.W."/>
            <person name="Aquadro C.F."/>
            <person name="Ardell D.H."/>
            <person name="Arguello R."/>
            <person name="Artieri C.G."/>
            <person name="Barbash D.A."/>
            <person name="Barker D."/>
            <person name="Barsanti P."/>
            <person name="Batterham P."/>
            <person name="Batzoglou S."/>
            <person name="Begun D."/>
            <person name="Bhutkar A."/>
            <person name="Blanco E."/>
            <person name="Bosak S.A."/>
            <person name="Bradley R.K."/>
            <person name="Brand A.D."/>
            <person name="Brent M.R."/>
            <person name="Brooks A.N."/>
            <person name="Brown R.H."/>
            <person name="Butlin R.K."/>
            <person name="Caggese C."/>
            <person name="Calvi B.R."/>
            <person name="Bernardo de Carvalho A."/>
            <person name="Caspi A."/>
            <person name="Castrezana S."/>
            <person name="Celniker S.E."/>
            <person name="Chang J.L."/>
            <person name="Chapple C."/>
            <person name="Chatterji S."/>
            <person name="Chinwalla A."/>
            <person name="Civetta A."/>
            <person name="Clifton S.W."/>
            <person name="Comeron J.M."/>
            <person name="Costello J.C."/>
            <person name="Coyne J.A."/>
            <person name="Daub J."/>
            <person name="David R.G."/>
            <person name="Delcher A.L."/>
            <person name="Delehaunty K."/>
            <person name="Do C.B."/>
            <person name="Ebling H."/>
            <person name="Edwards K."/>
            <person name="Eickbush T."/>
            <person name="Evans J.D."/>
            <person name="Filipski A."/>
            <person name="Findeiss S."/>
            <person name="Freyhult E."/>
            <person name="Fulton L."/>
            <person name="Fulton R."/>
            <person name="Garcia A.C."/>
            <person name="Gardiner A."/>
            <person name="Garfield D.A."/>
            <person name="Garvin B.E."/>
            <person name="Gibson G."/>
            <person name="Gilbert D."/>
            <person name="Gnerre S."/>
            <person name="Godfrey J."/>
            <person name="Good R."/>
            <person name="Gotea V."/>
            <person name="Gravely B."/>
            <person name="Greenberg A.J."/>
            <person name="Griffiths-Jones S."/>
            <person name="Gross S."/>
            <person name="Guigo R."/>
            <person name="Gustafson E.A."/>
            <person name="Haerty W."/>
            <person name="Hahn M.W."/>
            <person name="Halligan D.L."/>
            <person name="Halpern A.L."/>
            <person name="Halter G.M."/>
            <person name="Han M.V."/>
            <person name="Heger A."/>
            <person name="Hillier L."/>
            <person name="Hinrichs A.S."/>
            <person name="Holmes I."/>
            <person name="Hoskins R.A."/>
            <person name="Hubisz M.J."/>
            <person name="Hultmark D."/>
            <person name="Huntley M.A."/>
            <person name="Jaffe D.B."/>
            <person name="Jagadeeshan S."/>
            <person name="Jeck W.R."/>
            <person name="Johnson J."/>
            <person name="Jones C.D."/>
            <person name="Jordan W.C."/>
            <person name="Karpen G.H."/>
            <person name="Kataoka E."/>
            <person name="Keightley P.D."/>
            <person name="Kheradpour P."/>
            <person name="Kirkness E.F."/>
            <person name="Koerich L.B."/>
            <person name="Kristiansen K."/>
            <person name="Kudrna D."/>
            <person name="Kulathinal R.J."/>
            <person name="Kumar S."/>
            <person name="Kwok R."/>
            <person name="Lander E."/>
            <person name="Langley C.H."/>
            <person name="Lapoint R."/>
            <person name="Lazzaro B.P."/>
            <person name="Lee S.J."/>
            <person name="Levesque L."/>
            <person name="Li R."/>
            <person name="Lin C.F."/>
            <person name="Lin M.F."/>
            <person name="Lindblad-Toh K."/>
            <person name="Llopart A."/>
            <person name="Long M."/>
            <person name="Low L."/>
            <person name="Lozovsky E."/>
            <person name="Lu J."/>
            <person name="Luo M."/>
            <person name="Machado C.A."/>
            <person name="Makalowski W."/>
            <person name="Marzo M."/>
            <person name="Matsuda M."/>
            <person name="Matzkin L."/>
            <person name="McAllister B."/>
            <person name="McBride C.S."/>
            <person name="McKernan B."/>
            <person name="McKernan K."/>
            <person name="Mendez-Lago M."/>
            <person name="Minx P."/>
            <person name="Mollenhauer M.U."/>
            <person name="Montooth K."/>
            <person name="Mount S.M."/>
            <person name="Mu X."/>
            <person name="Myers E."/>
            <person name="Negre B."/>
            <person name="Newfeld S."/>
            <person name="Nielsen R."/>
            <person name="Noor M.A."/>
            <person name="O'Grady P."/>
            <person name="Pachter L."/>
            <person name="Papaceit M."/>
            <person name="Parisi M.J."/>
            <person name="Parisi M."/>
            <person name="Parts L."/>
            <person name="Pedersen J.S."/>
            <person name="Pesole G."/>
            <person name="Phillippy A.M."/>
            <person name="Ponting C.P."/>
            <person name="Pop M."/>
            <person name="Porcelli D."/>
            <person name="Powell J.R."/>
            <person name="Prohaska S."/>
            <person name="Pruitt K."/>
            <person name="Puig M."/>
            <person name="Quesneville H."/>
            <person name="Ram K.R."/>
            <person name="Rand D."/>
            <person name="Rasmussen M.D."/>
            <person name="Reed L.K."/>
            <person name="Reenan R."/>
            <person name="Reily A."/>
            <person name="Remington K.A."/>
            <person name="Rieger T.T."/>
            <person name="Ritchie M.G."/>
            <person name="Robin C."/>
            <person name="Rogers Y.H."/>
            <person name="Rohde C."/>
            <person name="Rozas J."/>
            <person name="Rubenfield M.J."/>
            <person name="Ruiz A."/>
            <person name="Russo S."/>
            <person name="Salzberg S.L."/>
            <person name="Sanchez-Gracia A."/>
            <person name="Saranga D.J."/>
            <person name="Sato H."/>
            <person name="Schaeffer S.W."/>
            <person name="Schatz M.C."/>
            <person name="Schlenke T."/>
            <person name="Schwartz R."/>
            <person name="Segarra C."/>
            <person name="Singh R.S."/>
            <person name="Sirot L."/>
            <person name="Sirota M."/>
            <person name="Sisneros N.B."/>
            <person name="Smith C.D."/>
            <person name="Smith T.F."/>
            <person name="Spieth J."/>
            <person name="Stage D.E."/>
            <person name="Stark A."/>
            <person name="Stephan W."/>
            <person name="Strausberg R.L."/>
            <person name="Strempel S."/>
            <person name="Sturgill D."/>
            <person name="Sutton G."/>
            <person name="Sutton G.G."/>
            <person name="Tao W."/>
            <person name="Teichmann S."/>
            <person name="Tobari Y.N."/>
            <person name="Tomimura Y."/>
            <person name="Tsolas J.M."/>
            <person name="Valente V.L."/>
            <person name="Venter E."/>
            <person name="Venter J.C."/>
            <person name="Vicario S."/>
            <person name="Vieira F.G."/>
            <person name="Vilella A.J."/>
            <person name="Villasante A."/>
            <person name="Walenz B."/>
            <person name="Wang J."/>
            <person name="Wasserman M."/>
            <person name="Watts T."/>
            <person name="Wilson D."/>
            <person name="Wilson R.K."/>
            <person name="Wing R.A."/>
            <person name="Wolfner M.F."/>
            <person name="Wong A."/>
            <person name="Wong G.K."/>
            <person name="Wu C.I."/>
            <person name="Wu G."/>
            <person name="Yamamoto D."/>
            <person name="Yang H.P."/>
            <person name="Yang S.P."/>
            <person name="Yorke J.A."/>
            <person name="Yoshida K."/>
            <person name="Zdobnov E."/>
            <person name="Zhang P."/>
            <person name="Zhang Y."/>
            <person name="Zimin A.V."/>
            <person name="Baldwin J."/>
            <person name="Abdouelleil A."/>
            <person name="Abdulkadir J."/>
            <person name="Abebe A."/>
            <person name="Abera B."/>
            <person name="Abreu J."/>
            <person name="Acer S.C."/>
            <person name="Aftuck L."/>
            <person name="Alexander A."/>
            <person name="An P."/>
            <person name="Anderson E."/>
            <person name="Anderson S."/>
            <person name="Arachi H."/>
            <person name="Azer M."/>
            <person name="Bachantsang P."/>
            <person name="Barry A."/>
            <person name="Bayul T."/>
            <person name="Berlin A."/>
            <person name="Bessette D."/>
            <person name="Bloom T."/>
            <person name="Blye J."/>
            <person name="Boguslavskiy L."/>
            <person name="Bonnet C."/>
            <person name="Boukhgalter B."/>
            <person name="Bourzgui I."/>
            <person name="Brown A."/>
            <person name="Cahill P."/>
            <person name="Channer S."/>
            <person name="Cheshatsang Y."/>
            <person name="Chuda L."/>
            <person name="Citroen M."/>
            <person name="Collymore A."/>
            <person name="Cooke P."/>
            <person name="Costello M."/>
            <person name="D'Aco K."/>
            <person name="Daza R."/>
            <person name="De Haan G."/>
            <person name="DeGray S."/>
            <person name="DeMaso C."/>
            <person name="Dhargay N."/>
            <person name="Dooley K."/>
            <person name="Dooley E."/>
            <person name="Doricent M."/>
            <person name="Dorje P."/>
            <person name="Dorjee K."/>
            <person name="Dupes A."/>
            <person name="Elong R."/>
            <person name="Falk J."/>
            <person name="Farina A."/>
            <person name="Faro S."/>
            <person name="Ferguson D."/>
            <person name="Fisher S."/>
            <person name="Foley C.D."/>
            <person name="Franke A."/>
            <person name="Friedrich D."/>
            <person name="Gadbois L."/>
            <person name="Gearin G."/>
            <person name="Gearin C.R."/>
            <person name="Giannoukos G."/>
            <person name="Goode T."/>
            <person name="Graham J."/>
            <person name="Grandbois E."/>
            <person name="Grewal S."/>
            <person name="Gyaltsen K."/>
            <person name="Hafez N."/>
            <person name="Hagos B."/>
            <person name="Hall J."/>
            <person name="Henson C."/>
            <person name="Hollinger A."/>
            <person name="Honan T."/>
            <person name="Huard M.D."/>
            <person name="Hughes L."/>
            <person name="Hurhula B."/>
            <person name="Husby M.E."/>
            <person name="Kamat A."/>
            <person name="Kanga B."/>
            <person name="Kashin S."/>
            <person name="Khazanovich D."/>
            <person name="Kisner P."/>
            <person name="Lance K."/>
            <person name="Lara M."/>
            <person name="Lee W."/>
            <person name="Lennon N."/>
            <person name="Letendre F."/>
            <person name="LeVine R."/>
            <person name="Lipovsky A."/>
            <person name="Liu X."/>
            <person name="Liu J."/>
            <person name="Liu S."/>
            <person name="Lokyitsang T."/>
            <person name="Lokyitsang Y."/>
            <person name="Lubonja R."/>
            <person name="Lui A."/>
            <person name="MacDonald P."/>
            <person name="Magnisalis V."/>
            <person name="Maru K."/>
            <person name="Matthews C."/>
            <person name="McCusker W."/>
            <person name="McDonough S."/>
            <person name="Mehta T."/>
            <person name="Meldrim J."/>
            <person name="Meneus L."/>
            <person name="Mihai O."/>
            <person name="Mihalev A."/>
            <person name="Mihova T."/>
            <person name="Mittelman R."/>
            <person name="Mlenga V."/>
            <person name="Montmayeur A."/>
            <person name="Mulrain L."/>
            <person name="Navidi A."/>
            <person name="Naylor J."/>
            <person name="Negash T."/>
            <person name="Nguyen T."/>
            <person name="Nguyen N."/>
            <person name="Nicol R."/>
            <person name="Norbu C."/>
            <person name="Norbu N."/>
            <person name="Novod N."/>
            <person name="O'Neill B."/>
            <person name="Osman S."/>
            <person name="Markiewicz E."/>
            <person name="Oyono O.L."/>
            <person name="Patti C."/>
            <person name="Phunkhang P."/>
            <person name="Pierre F."/>
            <person name="Priest M."/>
            <person name="Raghuraman S."/>
            <person name="Rege F."/>
            <person name="Reyes R."/>
            <person name="Rise C."/>
            <person name="Rogov P."/>
            <person name="Ross K."/>
            <person name="Ryan E."/>
            <person name="Settipalli S."/>
            <person name="Shea T."/>
            <person name="Sherpa N."/>
            <person name="Shi L."/>
            <person name="Shih D."/>
            <person name="Sparrow T."/>
            <person name="Spaulding J."/>
            <person name="Stalker J."/>
            <person name="Stange-Thomann N."/>
            <person name="Stavropoulos S."/>
            <person name="Stone C."/>
            <person name="Strader C."/>
            <person name="Tesfaye S."/>
            <person name="Thomson T."/>
            <person name="Thoulutsang Y."/>
            <person name="Thoulutsang D."/>
            <person name="Topham K."/>
            <person name="Topping I."/>
            <person name="Tsamla T."/>
            <person name="Vassiliev H."/>
            <person name="Vo A."/>
            <person name="Wangchuk T."/>
            <person name="Wangdi T."/>
            <person name="Weiand M."/>
            <person name="Wilkinson J."/>
            <person name="Wilson A."/>
            <person name="Yadav S."/>
            <person name="Young G."/>
            <person name="Yu Q."/>
            <person name="Zembek L."/>
            <person name="Zhong D."/>
            <person name="Zimmer A."/>
            <person name="Zwirko Z."/>
            <person name="Jaffe D.B."/>
            <person name="Alvarez P."/>
            <person name="Brockman W."/>
            <person name="Butler J."/>
            <person name="Chin C."/>
            <person name="Gnerre S."/>
            <person name="Grabherr M."/>
            <person name="Kleber M."/>
            <person name="Mauceli E."/>
            <person name="MacCallum I."/>
        </authorList>
    </citation>
    <scope>NUCLEOTIDE SEQUENCE [LARGE SCALE GENOMIC DNA]</scope>
    <source>
        <strain evidence="2">Tucson 15287-2541.00</strain>
    </source>
</reference>